<keyword evidence="1" id="KW-0732">Signal</keyword>
<feature type="chain" id="PRO_5035449452" description="GPI anchored serine-rich protein" evidence="1">
    <location>
        <begin position="18"/>
        <end position="200"/>
    </location>
</feature>
<sequence length="200" mass="20167">MRFTAAVVLASAAVASASIQSTAYETELVTITACPPTVPDCPAKDQTTSISTSYYPVPTVSTVDYPVPTVTEGVPEVPSSVVVPPSSVYQNSTISATVPGTLPVVPTGGVPVCPSSSVVAVTKSYTTVLTSVEYSTVEVPCPTTVPAVPTLPLLLLLLLLPLLPATPRNIVTPPPVNGAGSMTGSALFAAAAGLVAVYLA</sequence>
<feature type="signal peptide" evidence="1">
    <location>
        <begin position="1"/>
        <end position="17"/>
    </location>
</feature>
<dbReference type="Proteomes" id="UP000813444">
    <property type="component" value="Unassembled WGS sequence"/>
</dbReference>
<evidence type="ECO:0000313" key="3">
    <source>
        <dbReference type="Proteomes" id="UP000813444"/>
    </source>
</evidence>
<gene>
    <name evidence="2" type="ORF">B0I35DRAFT_473978</name>
</gene>
<dbReference type="EMBL" id="JAGPNK010000001">
    <property type="protein sequence ID" value="KAH7329365.1"/>
    <property type="molecule type" value="Genomic_DNA"/>
</dbReference>
<comment type="caution">
    <text evidence="2">The sequence shown here is derived from an EMBL/GenBank/DDBJ whole genome shotgun (WGS) entry which is preliminary data.</text>
</comment>
<evidence type="ECO:0000256" key="1">
    <source>
        <dbReference type="SAM" id="SignalP"/>
    </source>
</evidence>
<reference evidence="2" key="1">
    <citation type="journal article" date="2021" name="Nat. Commun.">
        <title>Genetic determinants of endophytism in the Arabidopsis root mycobiome.</title>
        <authorList>
            <person name="Mesny F."/>
            <person name="Miyauchi S."/>
            <person name="Thiergart T."/>
            <person name="Pickel B."/>
            <person name="Atanasova L."/>
            <person name="Karlsson M."/>
            <person name="Huettel B."/>
            <person name="Barry K.W."/>
            <person name="Haridas S."/>
            <person name="Chen C."/>
            <person name="Bauer D."/>
            <person name="Andreopoulos W."/>
            <person name="Pangilinan J."/>
            <person name="LaButti K."/>
            <person name="Riley R."/>
            <person name="Lipzen A."/>
            <person name="Clum A."/>
            <person name="Drula E."/>
            <person name="Henrissat B."/>
            <person name="Kohler A."/>
            <person name="Grigoriev I.V."/>
            <person name="Martin F.M."/>
            <person name="Hacquard S."/>
        </authorList>
    </citation>
    <scope>NUCLEOTIDE SEQUENCE</scope>
    <source>
        <strain evidence="2">MPI-CAGE-CH-0235</strain>
    </source>
</reference>
<evidence type="ECO:0008006" key="4">
    <source>
        <dbReference type="Google" id="ProtNLM"/>
    </source>
</evidence>
<evidence type="ECO:0000313" key="2">
    <source>
        <dbReference type="EMBL" id="KAH7329365.1"/>
    </source>
</evidence>
<proteinExistence type="predicted"/>
<organism evidence="2 3">
    <name type="scientific">Stachybotrys elegans</name>
    <dbReference type="NCBI Taxonomy" id="80388"/>
    <lineage>
        <taxon>Eukaryota</taxon>
        <taxon>Fungi</taxon>
        <taxon>Dikarya</taxon>
        <taxon>Ascomycota</taxon>
        <taxon>Pezizomycotina</taxon>
        <taxon>Sordariomycetes</taxon>
        <taxon>Hypocreomycetidae</taxon>
        <taxon>Hypocreales</taxon>
        <taxon>Stachybotryaceae</taxon>
        <taxon>Stachybotrys</taxon>
    </lineage>
</organism>
<protein>
    <recommendedName>
        <fullName evidence="4">GPI anchored serine-rich protein</fullName>
    </recommendedName>
</protein>
<dbReference type="AlphaFoldDB" id="A0A8K0T5U8"/>
<accession>A0A8K0T5U8</accession>
<dbReference type="OrthoDB" id="3565477at2759"/>
<name>A0A8K0T5U8_9HYPO</name>
<keyword evidence="3" id="KW-1185">Reference proteome</keyword>